<keyword evidence="3" id="KW-1185">Reference proteome</keyword>
<organism evidence="2 3">
    <name type="scientific">Maudiozyma saulgeensis</name>
    <dbReference type="NCBI Taxonomy" id="1789683"/>
    <lineage>
        <taxon>Eukaryota</taxon>
        <taxon>Fungi</taxon>
        <taxon>Dikarya</taxon>
        <taxon>Ascomycota</taxon>
        <taxon>Saccharomycotina</taxon>
        <taxon>Saccharomycetes</taxon>
        <taxon>Saccharomycetales</taxon>
        <taxon>Saccharomycetaceae</taxon>
        <taxon>Maudiozyma</taxon>
    </lineage>
</organism>
<dbReference type="InterPro" id="IPR038175">
    <property type="entry name" value="CBM21_dom_sf"/>
</dbReference>
<feature type="domain" description="CBM21" evidence="1">
    <location>
        <begin position="231"/>
        <end position="348"/>
    </location>
</feature>
<dbReference type="Pfam" id="PF03370">
    <property type="entry name" value="CBM_21"/>
    <property type="match status" value="1"/>
</dbReference>
<dbReference type="GO" id="GO:0000164">
    <property type="term" value="C:protein phosphatase type 1 complex"/>
    <property type="evidence" value="ECO:0007669"/>
    <property type="project" value="TreeGrafter"/>
</dbReference>
<dbReference type="GO" id="GO:2001069">
    <property type="term" value="F:glycogen binding"/>
    <property type="evidence" value="ECO:0007669"/>
    <property type="project" value="TreeGrafter"/>
</dbReference>
<dbReference type="OrthoDB" id="1881at2759"/>
<evidence type="ECO:0000259" key="1">
    <source>
        <dbReference type="PROSITE" id="PS51159"/>
    </source>
</evidence>
<dbReference type="InterPro" id="IPR050782">
    <property type="entry name" value="PP1_regulatory_subunit_3"/>
</dbReference>
<proteinExistence type="predicted"/>
<dbReference type="Proteomes" id="UP000196158">
    <property type="component" value="Unassembled WGS sequence"/>
</dbReference>
<dbReference type="GO" id="GO:0005979">
    <property type="term" value="P:regulation of glycogen biosynthetic process"/>
    <property type="evidence" value="ECO:0007669"/>
    <property type="project" value="TreeGrafter"/>
</dbReference>
<dbReference type="AlphaFoldDB" id="A0A1X7R059"/>
<dbReference type="STRING" id="1789683.A0A1X7R059"/>
<protein>
    <submittedName>
        <fullName evidence="2">Similar to Saccharomyces cerevisiae YOR178C GAC1 Regulatory subunit for Glc7p type-1 protein phosphatase (PP1)</fullName>
    </submittedName>
</protein>
<dbReference type="PANTHER" id="PTHR12307">
    <property type="entry name" value="PROTEIN PHOSPHATASE 1 REGULATORY SUBUNIT"/>
    <property type="match status" value="1"/>
</dbReference>
<dbReference type="PANTHER" id="PTHR12307:SF51">
    <property type="entry name" value="SERINE_THREONINE-PROTEIN PHOSPHATASE 1 REGULATORY SUBUNIT GAC1-RELATED"/>
    <property type="match status" value="1"/>
</dbReference>
<evidence type="ECO:0000313" key="3">
    <source>
        <dbReference type="Proteomes" id="UP000196158"/>
    </source>
</evidence>
<dbReference type="GO" id="GO:0008157">
    <property type="term" value="F:protein phosphatase 1 binding"/>
    <property type="evidence" value="ECO:0007669"/>
    <property type="project" value="TreeGrafter"/>
</dbReference>
<dbReference type="InterPro" id="IPR005036">
    <property type="entry name" value="CBM21_dom"/>
</dbReference>
<accession>A0A1X7R059</accession>
<evidence type="ECO:0000313" key="2">
    <source>
        <dbReference type="EMBL" id="SMN19062.1"/>
    </source>
</evidence>
<name>A0A1X7R059_9SACH</name>
<gene>
    <name evidence="2" type="ORF">KASA_0P02057G</name>
</gene>
<dbReference type="Gene3D" id="2.60.40.2440">
    <property type="entry name" value="Carbohydrate binding type-21 domain"/>
    <property type="match status" value="1"/>
</dbReference>
<reference evidence="2 3" key="1">
    <citation type="submission" date="2017-04" db="EMBL/GenBank/DDBJ databases">
        <authorList>
            <person name="Afonso C.L."/>
            <person name="Miller P.J."/>
            <person name="Scott M.A."/>
            <person name="Spackman E."/>
            <person name="Goraichik I."/>
            <person name="Dimitrov K.M."/>
            <person name="Suarez D.L."/>
            <person name="Swayne D.E."/>
        </authorList>
    </citation>
    <scope>NUCLEOTIDE SEQUENCE [LARGE SCALE GENOMIC DNA]</scope>
</reference>
<dbReference type="PROSITE" id="PS51159">
    <property type="entry name" value="CBM21"/>
    <property type="match status" value="1"/>
</dbReference>
<sequence length="688" mass="78388">MIIPELHGNDIKTRFRSKSTKELSSILKKTSSDLNSKSKNGIRIRSNSTQSLGSKKNVRFSTNLIAVKKFDKFAEPITISNETSPDLSPLLIPLDSHNNNIDEDDSCWFHDLTLVPRLIDIENNFNEFHFNNKKKIKNTKLFSLDDEDYDYDEDLNYYFNEAGTLRNFNNKISNNLNSNSNSNPTSPTKLLNNCDYNDPLLQFQSNKNLKWELLSTNIINSNLILTNDFIKHFMHNQNIKIQSLKINNDNKLAGYLLVNNLAFEKYIEIKFTFNNWQNIHYVNASFNKTISKNFDQFKFIIDINSFKFFLNLKNLLISDNLNIELCCRYDVKHETYYDNNNYNNYKVVLRKPMKQQQQSNKENLFNLSLSKDITASASKADSLKRENNINQSTRHHTRTFSADTDFFNTSPLKNIYNNSSIKKNHIFNKHIQTTTDKNILPSTQKITTSSSTPHLNEKNVLSFNSDLSSISSSSISSAASSASTDSSSLYSFQTENVTTPIIKPLPTNVLQLHNKNNTDNQKLPIRRRESVPPAISPLEKTSIHDSLLNVAVTPGIDCINSYLSPSLADIKDQLYFSPSKNIHETKNIFNDNNTITSYPESVATDTTLIKKLPRRNKEGSTIDVTDISSDNNNNNNILKKAKTFSKSTPSLDSDYKSLLDSCCFYTPPALSSNEASPNKFSFMSSITD</sequence>
<dbReference type="EMBL" id="FXLY01000003">
    <property type="protein sequence ID" value="SMN19062.1"/>
    <property type="molecule type" value="Genomic_DNA"/>
</dbReference>